<organism evidence="2 3">
    <name type="scientific">Mycetomoellerius zeteki</name>
    <dbReference type="NCBI Taxonomy" id="64791"/>
    <lineage>
        <taxon>Eukaryota</taxon>
        <taxon>Metazoa</taxon>
        <taxon>Ecdysozoa</taxon>
        <taxon>Arthropoda</taxon>
        <taxon>Hexapoda</taxon>
        <taxon>Insecta</taxon>
        <taxon>Pterygota</taxon>
        <taxon>Neoptera</taxon>
        <taxon>Endopterygota</taxon>
        <taxon>Hymenoptera</taxon>
        <taxon>Apocrita</taxon>
        <taxon>Aculeata</taxon>
        <taxon>Formicoidea</taxon>
        <taxon>Formicidae</taxon>
        <taxon>Myrmicinae</taxon>
        <taxon>Mycetomoellerius</taxon>
    </lineage>
</organism>
<evidence type="ECO:0000256" key="1">
    <source>
        <dbReference type="SAM" id="MobiDB-lite"/>
    </source>
</evidence>
<accession>A0A151WL76</accession>
<evidence type="ECO:0000313" key="2">
    <source>
        <dbReference type="EMBL" id="KYQ48570.1"/>
    </source>
</evidence>
<reference evidence="2 3" key="1">
    <citation type="submission" date="2015-09" db="EMBL/GenBank/DDBJ databases">
        <title>Trachymyrmex zeteki WGS genome.</title>
        <authorList>
            <person name="Nygaard S."/>
            <person name="Hu H."/>
            <person name="Boomsma J."/>
            <person name="Zhang G."/>
        </authorList>
    </citation>
    <scope>NUCLEOTIDE SEQUENCE [LARGE SCALE GENOMIC DNA]</scope>
    <source>
        <strain evidence="2">Tzet28-1</strain>
        <tissue evidence="2">Whole body</tissue>
    </source>
</reference>
<dbReference type="Proteomes" id="UP000075809">
    <property type="component" value="Unassembled WGS sequence"/>
</dbReference>
<gene>
    <name evidence="2" type="ORF">ALC60_12383</name>
</gene>
<keyword evidence="3" id="KW-1185">Reference proteome</keyword>
<evidence type="ECO:0000313" key="3">
    <source>
        <dbReference type="Proteomes" id="UP000075809"/>
    </source>
</evidence>
<sequence>MKTKTKIGMGMKPQKKKTTRKKTTKKRILPMAKRGGMLLPMLGVLGSLIGGAAGVAKAVNDSKAARRQLEELQRHDRAMEQGRGLYLAPHKYGRGLYLNPYKRGQGVAAKKKKRQRDDKNALGCNYQRAIGPTRETYARTVL</sequence>
<feature type="compositionally biased region" description="Low complexity" evidence="1">
    <location>
        <begin position="1"/>
        <end position="12"/>
    </location>
</feature>
<protein>
    <submittedName>
        <fullName evidence="2">Uncharacterized protein</fullName>
    </submittedName>
</protein>
<feature type="compositionally biased region" description="Basic residues" evidence="1">
    <location>
        <begin position="13"/>
        <end position="25"/>
    </location>
</feature>
<feature type="region of interest" description="Disordered" evidence="1">
    <location>
        <begin position="1"/>
        <end position="25"/>
    </location>
</feature>
<dbReference type="EMBL" id="KQ982979">
    <property type="protein sequence ID" value="KYQ48570.1"/>
    <property type="molecule type" value="Genomic_DNA"/>
</dbReference>
<proteinExistence type="predicted"/>
<name>A0A151WL76_9HYME</name>
<dbReference type="AlphaFoldDB" id="A0A151WL76"/>